<dbReference type="InterPro" id="IPR000702">
    <property type="entry name" value="Ribosomal_uL6-like"/>
</dbReference>
<dbReference type="HAMAP" id="MF_01365_B">
    <property type="entry name" value="Ribosomal_uL6_B"/>
    <property type="match status" value="1"/>
</dbReference>
<reference evidence="10" key="1">
    <citation type="journal article" date="2020" name="mSystems">
        <title>Genome- and Community-Level Interaction Insights into Carbon Utilization and Element Cycling Functions of Hydrothermarchaeota in Hydrothermal Sediment.</title>
        <authorList>
            <person name="Zhou Z."/>
            <person name="Liu Y."/>
            <person name="Xu W."/>
            <person name="Pan J."/>
            <person name="Luo Z.H."/>
            <person name="Li M."/>
        </authorList>
    </citation>
    <scope>NUCLEOTIDE SEQUENCE [LARGE SCALE GENOMIC DNA]</scope>
    <source>
        <strain evidence="10">SpSt-769</strain>
    </source>
</reference>
<dbReference type="SUPFAM" id="SSF56053">
    <property type="entry name" value="Ribosomal protein L6"/>
    <property type="match status" value="2"/>
</dbReference>
<dbReference type="AlphaFoldDB" id="A0A7C4ESU2"/>
<dbReference type="PRINTS" id="PR00059">
    <property type="entry name" value="RIBOSOMALL6"/>
</dbReference>
<feature type="domain" description="Large ribosomal subunit protein uL6 alpha-beta" evidence="9">
    <location>
        <begin position="90"/>
        <end position="164"/>
    </location>
</feature>
<keyword evidence="2 6" id="KW-0699">rRNA-binding</keyword>
<evidence type="ECO:0000256" key="1">
    <source>
        <dbReference type="ARBA" id="ARBA00009356"/>
    </source>
</evidence>
<dbReference type="FunFam" id="3.90.930.12:FF:000002">
    <property type="entry name" value="50S ribosomal protein L6"/>
    <property type="match status" value="1"/>
</dbReference>
<evidence type="ECO:0000256" key="4">
    <source>
        <dbReference type="ARBA" id="ARBA00022980"/>
    </source>
</evidence>
<dbReference type="FunFam" id="3.90.930.12:FF:000001">
    <property type="entry name" value="50S ribosomal protein L6"/>
    <property type="match status" value="1"/>
</dbReference>
<keyword evidence="5 6" id="KW-0687">Ribonucleoprotein</keyword>
<dbReference type="EMBL" id="DTGT01000109">
    <property type="protein sequence ID" value="HGH60330.1"/>
    <property type="molecule type" value="Genomic_DNA"/>
</dbReference>
<dbReference type="InterPro" id="IPR019906">
    <property type="entry name" value="Ribosomal_uL6_bac-type"/>
</dbReference>
<dbReference type="InterPro" id="IPR020040">
    <property type="entry name" value="Ribosomal_uL6_a/b-dom"/>
</dbReference>
<protein>
    <recommendedName>
        <fullName evidence="6">Large ribosomal subunit protein uL6</fullName>
    </recommendedName>
</protein>
<dbReference type="InterPro" id="IPR036789">
    <property type="entry name" value="Ribosomal_uL6-like_a/b-dom_sf"/>
</dbReference>
<evidence type="ECO:0000256" key="8">
    <source>
        <dbReference type="RuleBase" id="RU003870"/>
    </source>
</evidence>
<feature type="domain" description="Large ribosomal subunit protein uL6 alpha-beta" evidence="9">
    <location>
        <begin position="11"/>
        <end position="82"/>
    </location>
</feature>
<dbReference type="PIRSF" id="PIRSF002162">
    <property type="entry name" value="Ribosomal_L6"/>
    <property type="match status" value="1"/>
</dbReference>
<comment type="function">
    <text evidence="6 8">This protein binds to the 23S rRNA, and is important in its secondary structure. It is located near the subunit interface in the base of the L7/L12 stalk, and near the tRNA binding site of the peptidyltransferase center.</text>
</comment>
<dbReference type="Gene3D" id="3.90.930.12">
    <property type="entry name" value="Ribosomal protein L6, alpha-beta domain"/>
    <property type="match status" value="2"/>
</dbReference>
<dbReference type="GO" id="GO:0002181">
    <property type="term" value="P:cytoplasmic translation"/>
    <property type="evidence" value="ECO:0007669"/>
    <property type="project" value="TreeGrafter"/>
</dbReference>
<dbReference type="NCBIfam" id="TIGR03654">
    <property type="entry name" value="L6_bact"/>
    <property type="match status" value="1"/>
</dbReference>
<comment type="similarity">
    <text evidence="1 6 7">Belongs to the universal ribosomal protein uL6 family.</text>
</comment>
<comment type="caution">
    <text evidence="10">The sequence shown here is derived from an EMBL/GenBank/DDBJ whole genome shotgun (WGS) entry which is preliminary data.</text>
</comment>
<accession>A0A7C4ESU2</accession>
<evidence type="ECO:0000256" key="3">
    <source>
        <dbReference type="ARBA" id="ARBA00022884"/>
    </source>
</evidence>
<comment type="subunit">
    <text evidence="6">Part of the 50S ribosomal subunit.</text>
</comment>
<sequence length="179" mass="19684">MSRIGKAPIVIPEGVKVAFEPPTLSVQGPKGSLFLDVTEWVTLELDSSQIRVSAISQHRKSRSLHGLTRTLIQNMVTGVTAGFTKSLEIVGVGYRAEADKEKLTLNVGYSTPVVMEIPEGLSVEVEKNTIIHVRGIDKQRVGELAAQIRRVRKPEPYRGKGIRYLGEQIRRKVGKAGSK</sequence>
<evidence type="ECO:0000313" key="10">
    <source>
        <dbReference type="EMBL" id="HGH60330.1"/>
    </source>
</evidence>
<organism evidence="10">
    <name type="scientific">Desulfomonile tiedjei</name>
    <dbReference type="NCBI Taxonomy" id="2358"/>
    <lineage>
        <taxon>Bacteria</taxon>
        <taxon>Pseudomonadati</taxon>
        <taxon>Thermodesulfobacteriota</taxon>
        <taxon>Desulfomonilia</taxon>
        <taxon>Desulfomonilales</taxon>
        <taxon>Desulfomonilaceae</taxon>
        <taxon>Desulfomonile</taxon>
    </lineage>
</organism>
<proteinExistence type="inferred from homology"/>
<evidence type="ECO:0000256" key="6">
    <source>
        <dbReference type="HAMAP-Rule" id="MF_01365"/>
    </source>
</evidence>
<dbReference type="GO" id="GO:0003735">
    <property type="term" value="F:structural constituent of ribosome"/>
    <property type="evidence" value="ECO:0007669"/>
    <property type="project" value="UniProtKB-UniRule"/>
</dbReference>
<evidence type="ECO:0000259" key="9">
    <source>
        <dbReference type="Pfam" id="PF00347"/>
    </source>
</evidence>
<evidence type="ECO:0000256" key="5">
    <source>
        <dbReference type="ARBA" id="ARBA00023274"/>
    </source>
</evidence>
<keyword evidence="3 6" id="KW-0694">RNA-binding</keyword>
<evidence type="ECO:0000256" key="2">
    <source>
        <dbReference type="ARBA" id="ARBA00022730"/>
    </source>
</evidence>
<dbReference type="PANTHER" id="PTHR11655:SF14">
    <property type="entry name" value="LARGE RIBOSOMAL SUBUNIT PROTEIN UL6M"/>
    <property type="match status" value="1"/>
</dbReference>
<gene>
    <name evidence="6" type="primary">rplF</name>
    <name evidence="10" type="ORF">ENV54_03410</name>
</gene>
<dbReference type="PANTHER" id="PTHR11655">
    <property type="entry name" value="60S/50S RIBOSOMAL PROTEIN L6/L9"/>
    <property type="match status" value="1"/>
</dbReference>
<dbReference type="GO" id="GO:0022625">
    <property type="term" value="C:cytosolic large ribosomal subunit"/>
    <property type="evidence" value="ECO:0007669"/>
    <property type="project" value="UniProtKB-UniRule"/>
</dbReference>
<keyword evidence="4 6" id="KW-0689">Ribosomal protein</keyword>
<dbReference type="GO" id="GO:0019843">
    <property type="term" value="F:rRNA binding"/>
    <property type="evidence" value="ECO:0007669"/>
    <property type="project" value="UniProtKB-UniRule"/>
</dbReference>
<evidence type="ECO:0000256" key="7">
    <source>
        <dbReference type="RuleBase" id="RU003869"/>
    </source>
</evidence>
<name>A0A7C4ESU2_9BACT</name>
<dbReference type="Pfam" id="PF00347">
    <property type="entry name" value="Ribosomal_L6"/>
    <property type="match status" value="2"/>
</dbReference>